<accession>A0AAU9XCF8</accession>
<comment type="caution">
    <text evidence="2">The sequence shown here is derived from an EMBL/GenBank/DDBJ whole genome shotgun (WGS) entry which is preliminary data.</text>
</comment>
<evidence type="ECO:0000256" key="1">
    <source>
        <dbReference type="SAM" id="MobiDB-lite"/>
    </source>
</evidence>
<dbReference type="AlphaFoldDB" id="A0AAU9XCF8"/>
<gene>
    <name evidence="2" type="ORF">PMEA_00020932</name>
</gene>
<feature type="non-terminal residue" evidence="2">
    <location>
        <position position="1"/>
    </location>
</feature>
<name>A0AAU9XCF8_9CNID</name>
<organism evidence="2 3">
    <name type="scientific">Pocillopora meandrina</name>
    <dbReference type="NCBI Taxonomy" id="46732"/>
    <lineage>
        <taxon>Eukaryota</taxon>
        <taxon>Metazoa</taxon>
        <taxon>Cnidaria</taxon>
        <taxon>Anthozoa</taxon>
        <taxon>Hexacorallia</taxon>
        <taxon>Scleractinia</taxon>
        <taxon>Astrocoeniina</taxon>
        <taxon>Pocilloporidae</taxon>
        <taxon>Pocillopora</taxon>
    </lineage>
</organism>
<feature type="region of interest" description="Disordered" evidence="1">
    <location>
        <begin position="1"/>
        <end position="31"/>
    </location>
</feature>
<protein>
    <submittedName>
        <fullName evidence="2">Uncharacterized protein</fullName>
    </submittedName>
</protein>
<evidence type="ECO:0000313" key="3">
    <source>
        <dbReference type="Proteomes" id="UP001159428"/>
    </source>
</evidence>
<proteinExistence type="predicted"/>
<dbReference type="EMBL" id="CALNXJ010000039">
    <property type="protein sequence ID" value="CAH3144168.1"/>
    <property type="molecule type" value="Genomic_DNA"/>
</dbReference>
<evidence type="ECO:0000313" key="2">
    <source>
        <dbReference type="EMBL" id="CAH3144168.1"/>
    </source>
</evidence>
<reference evidence="2 3" key="1">
    <citation type="submission" date="2022-05" db="EMBL/GenBank/DDBJ databases">
        <authorList>
            <consortium name="Genoscope - CEA"/>
            <person name="William W."/>
        </authorList>
    </citation>
    <scope>NUCLEOTIDE SEQUENCE [LARGE SCALE GENOMIC DNA]</scope>
</reference>
<keyword evidence="3" id="KW-1185">Reference proteome</keyword>
<dbReference type="Proteomes" id="UP001159428">
    <property type="component" value="Unassembled WGS sequence"/>
</dbReference>
<sequence length="91" mass="10372">IPVPQAEDLADDTCSNDEYTIAPRNPYTGQTLKEAVTEELVKPSVEEKQPKQHSQRMQYRATPIKGKITTAHQTVPNWNLGLNDRDIHQQF</sequence>